<evidence type="ECO:0000256" key="1">
    <source>
        <dbReference type="SAM" id="MobiDB-lite"/>
    </source>
</evidence>
<evidence type="ECO:0000313" key="3">
    <source>
        <dbReference type="Proteomes" id="UP000188388"/>
    </source>
</evidence>
<evidence type="ECO:0000313" key="2">
    <source>
        <dbReference type="EMBL" id="SIT55015.1"/>
    </source>
</evidence>
<proteinExistence type="predicted"/>
<keyword evidence="3" id="KW-1185">Reference proteome</keyword>
<dbReference type="Proteomes" id="UP000188388">
    <property type="component" value="Unassembled WGS sequence"/>
</dbReference>
<reference evidence="3" key="1">
    <citation type="submission" date="2017-01" db="EMBL/GenBank/DDBJ databases">
        <authorList>
            <person name="Brunel B."/>
        </authorList>
    </citation>
    <scope>NUCLEOTIDE SEQUENCE [LARGE SCALE GENOMIC DNA]</scope>
</reference>
<dbReference type="EMBL" id="FTPD01000013">
    <property type="protein sequence ID" value="SIT55015.1"/>
    <property type="molecule type" value="Genomic_DNA"/>
</dbReference>
<gene>
    <name evidence="2" type="ORF">BQ8794_200018</name>
</gene>
<dbReference type="AlphaFoldDB" id="A0A1R3V528"/>
<name>A0A1R3V528_9HYPH</name>
<accession>A0A1R3V528</accession>
<feature type="region of interest" description="Disordered" evidence="1">
    <location>
        <begin position="21"/>
        <end position="44"/>
    </location>
</feature>
<sequence>MTLSDVKRSLTWRLALPRKSFVNDDKRQGQPQSAGIPFEQPPAGPRQMGAVRYALISAVLIFHR</sequence>
<dbReference type="STRING" id="1631249.BQ8794_200018"/>
<protein>
    <submittedName>
        <fullName evidence="2">Uncharacterized protein</fullName>
    </submittedName>
</protein>
<organism evidence="2 3">
    <name type="scientific">Mesorhizobium prunaredense</name>
    <dbReference type="NCBI Taxonomy" id="1631249"/>
    <lineage>
        <taxon>Bacteria</taxon>
        <taxon>Pseudomonadati</taxon>
        <taxon>Pseudomonadota</taxon>
        <taxon>Alphaproteobacteria</taxon>
        <taxon>Hyphomicrobiales</taxon>
        <taxon>Phyllobacteriaceae</taxon>
        <taxon>Mesorhizobium</taxon>
    </lineage>
</organism>